<keyword evidence="3" id="KW-1185">Reference proteome</keyword>
<dbReference type="EMBL" id="JACHID010000014">
    <property type="protein sequence ID" value="MBB5022673.1"/>
    <property type="molecule type" value="Genomic_DNA"/>
</dbReference>
<name>A0A7W7Y5Z0_9BACT</name>
<comment type="caution">
    <text evidence="2">The sequence shown here is derived from an EMBL/GenBank/DDBJ whole genome shotgun (WGS) entry which is preliminary data.</text>
</comment>
<sequence length="92" mass="10318">MEHIAIALGVLQLATALFMRYAGRRLVPQPFGKEPKGIAHHPIVARLLLWSSLLLFITLIATSFLVPQLGWWFFGGSCALFLFFSPPLRNLL</sequence>
<organism evidence="2 3">
    <name type="scientific">Desulfurispira natronophila</name>
    <dbReference type="NCBI Taxonomy" id="682562"/>
    <lineage>
        <taxon>Bacteria</taxon>
        <taxon>Pseudomonadati</taxon>
        <taxon>Chrysiogenota</taxon>
        <taxon>Chrysiogenia</taxon>
        <taxon>Chrysiogenales</taxon>
        <taxon>Chrysiogenaceae</taxon>
        <taxon>Desulfurispira</taxon>
    </lineage>
</organism>
<feature type="transmembrane region" description="Helical" evidence="1">
    <location>
        <begin position="43"/>
        <end position="65"/>
    </location>
</feature>
<dbReference type="Proteomes" id="UP000528322">
    <property type="component" value="Unassembled WGS sequence"/>
</dbReference>
<protein>
    <submittedName>
        <fullName evidence="2">Uncharacterized protein</fullName>
    </submittedName>
</protein>
<keyword evidence="1" id="KW-1133">Transmembrane helix</keyword>
<evidence type="ECO:0000313" key="2">
    <source>
        <dbReference type="EMBL" id="MBB5022673.1"/>
    </source>
</evidence>
<gene>
    <name evidence="2" type="ORF">HNR37_002012</name>
</gene>
<keyword evidence="1" id="KW-0812">Transmembrane</keyword>
<dbReference type="RefSeq" id="WP_183733617.1">
    <property type="nucleotide sequence ID" value="NZ_JACHID010000014.1"/>
</dbReference>
<accession>A0A7W7Y5Z0</accession>
<feature type="transmembrane region" description="Helical" evidence="1">
    <location>
        <begin position="6"/>
        <end position="23"/>
    </location>
</feature>
<proteinExistence type="predicted"/>
<feature type="transmembrane region" description="Helical" evidence="1">
    <location>
        <begin position="71"/>
        <end position="88"/>
    </location>
</feature>
<evidence type="ECO:0000256" key="1">
    <source>
        <dbReference type="SAM" id="Phobius"/>
    </source>
</evidence>
<keyword evidence="1" id="KW-0472">Membrane</keyword>
<reference evidence="2 3" key="1">
    <citation type="submission" date="2020-08" db="EMBL/GenBank/DDBJ databases">
        <title>Genomic Encyclopedia of Type Strains, Phase IV (KMG-IV): sequencing the most valuable type-strain genomes for metagenomic binning, comparative biology and taxonomic classification.</title>
        <authorList>
            <person name="Goeker M."/>
        </authorList>
    </citation>
    <scope>NUCLEOTIDE SEQUENCE [LARGE SCALE GENOMIC DNA]</scope>
    <source>
        <strain evidence="2 3">DSM 22071</strain>
    </source>
</reference>
<dbReference type="AlphaFoldDB" id="A0A7W7Y5Z0"/>
<evidence type="ECO:0000313" key="3">
    <source>
        <dbReference type="Proteomes" id="UP000528322"/>
    </source>
</evidence>